<evidence type="ECO:0000256" key="9">
    <source>
        <dbReference type="PROSITE-ProRule" id="PRU10125"/>
    </source>
</evidence>
<dbReference type="EMBL" id="JAAGMP010001851">
    <property type="protein sequence ID" value="NEC24596.1"/>
    <property type="molecule type" value="Genomic_DNA"/>
</dbReference>
<feature type="binding site" evidence="8">
    <location>
        <begin position="87"/>
        <end position="88"/>
    </location>
    <ligand>
        <name>substrate</name>
    </ligand>
</feature>
<dbReference type="GO" id="GO:0008837">
    <property type="term" value="F:diaminopimelate epimerase activity"/>
    <property type="evidence" value="ECO:0007669"/>
    <property type="project" value="UniProtKB-UniRule"/>
</dbReference>
<dbReference type="AlphaFoldDB" id="A0A7K3SAN3"/>
<dbReference type="PANTHER" id="PTHR31689">
    <property type="entry name" value="DIAMINOPIMELATE EPIMERASE, CHLOROPLASTIC"/>
    <property type="match status" value="1"/>
</dbReference>
<feature type="binding site" evidence="8">
    <location>
        <position position="170"/>
    </location>
    <ligand>
        <name>substrate</name>
    </ligand>
</feature>
<comment type="pathway">
    <text evidence="1 8">Amino-acid biosynthesis; L-lysine biosynthesis via DAP pathway; DL-2,6-diaminopimelate from LL-2,6-diaminopimelate: step 1/1.</text>
</comment>
<dbReference type="Pfam" id="PF01678">
    <property type="entry name" value="DAP_epimerase"/>
    <property type="match status" value="2"/>
</dbReference>
<dbReference type="InterPro" id="IPR018510">
    <property type="entry name" value="DAP_epimerase_AS"/>
</dbReference>
<dbReference type="Gene3D" id="3.10.310.10">
    <property type="entry name" value="Diaminopimelate Epimerase, Chain A, domain 1"/>
    <property type="match status" value="2"/>
</dbReference>
<feature type="binding site" evidence="8">
    <location>
        <position position="16"/>
    </location>
    <ligand>
        <name>substrate</name>
    </ligand>
</feature>
<evidence type="ECO:0000256" key="2">
    <source>
        <dbReference type="ARBA" id="ARBA00010219"/>
    </source>
</evidence>
<dbReference type="EC" id="5.1.1.7" evidence="3 8"/>
<dbReference type="HAMAP" id="MF_00197">
    <property type="entry name" value="DAP_epimerase"/>
    <property type="match status" value="1"/>
</dbReference>
<comment type="function">
    <text evidence="8">Catalyzes the stereoinversion of LL-2,6-diaminopimelate (L,L-DAP) to meso-diaminopimelate (meso-DAP), a precursor of L-lysine and an essential component of the bacterial peptidoglycan.</text>
</comment>
<dbReference type="SUPFAM" id="SSF54506">
    <property type="entry name" value="Diaminopimelate epimerase-like"/>
    <property type="match status" value="2"/>
</dbReference>
<dbReference type="NCBIfam" id="TIGR00652">
    <property type="entry name" value="DapF"/>
    <property type="match status" value="1"/>
</dbReference>
<evidence type="ECO:0000256" key="5">
    <source>
        <dbReference type="ARBA" id="ARBA00023154"/>
    </source>
</evidence>
<evidence type="ECO:0000256" key="8">
    <source>
        <dbReference type="HAMAP-Rule" id="MF_00197"/>
    </source>
</evidence>
<protein>
    <recommendedName>
        <fullName evidence="3 8">Diaminopimelate epimerase</fullName>
        <shortName evidence="8">DAP epimerase</shortName>
        <ecNumber evidence="3 8">5.1.1.7</ecNumber>
    </recommendedName>
    <alternativeName>
        <fullName evidence="8">PLP-independent amino acid racemase</fullName>
    </alternativeName>
</protein>
<feature type="site" description="Could be important to modulate the pK values of the two catalytic cysteine residues" evidence="8">
    <location>
        <position position="172"/>
    </location>
</feature>
<organism evidence="10 11">
    <name type="scientific">Streptomyces parvus</name>
    <dbReference type="NCBI Taxonomy" id="66428"/>
    <lineage>
        <taxon>Bacteria</taxon>
        <taxon>Bacillati</taxon>
        <taxon>Actinomycetota</taxon>
        <taxon>Actinomycetes</taxon>
        <taxon>Kitasatosporales</taxon>
        <taxon>Streptomycetaceae</taxon>
        <taxon>Streptomyces</taxon>
    </lineage>
</organism>
<feature type="binding site" evidence="8">
    <location>
        <position position="77"/>
    </location>
    <ligand>
        <name>substrate</name>
    </ligand>
</feature>
<keyword evidence="8" id="KW-0963">Cytoplasm</keyword>
<evidence type="ECO:0000256" key="3">
    <source>
        <dbReference type="ARBA" id="ARBA00013080"/>
    </source>
</evidence>
<comment type="caution">
    <text evidence="10">The sequence shown here is derived from an EMBL/GenBank/DDBJ whole genome shotgun (WGS) entry which is preliminary data.</text>
</comment>
<evidence type="ECO:0000313" key="11">
    <source>
        <dbReference type="Proteomes" id="UP000469670"/>
    </source>
</evidence>
<gene>
    <name evidence="8" type="primary">dapF</name>
    <name evidence="10" type="ORF">G3I50_41085</name>
</gene>
<keyword evidence="6 8" id="KW-0413">Isomerase</keyword>
<comment type="caution">
    <text evidence="8">Lacks conserved residue(s) required for the propagation of feature annotation.</text>
</comment>
<sequence>MTGPSWTFAKGHGAGNDFLLLTDPDGDLDLSADDTVRLCDRRTGIGADGILRAVRCSAEPEAAAMGAEAVWFMDYRNADGSRGGMCGNGLRVLGRHLVDTGRVPAGRFAVATRAGVREVDVPADPRGPVAVLMGRPVLPGPRTGAGQDAKTVRVVLGEHDWPAVQVDMGNPHAVAFVTDLTALGDLRSAPRVEPADAYPHGVTVEFVVSHGSGHLQLRVHERGVGETPACGTGACAAVAAFRAVEGVSGPGRYRVDSPGGSLRVTVRSDGTLELAGPAVIVAHGSVVPVRPVRRVRH</sequence>
<proteinExistence type="inferred from homology"/>
<feature type="active site" description="Proton acceptor" evidence="8">
    <location>
        <position position="230"/>
    </location>
</feature>
<feature type="active site" description="Proton donor" evidence="8">
    <location>
        <position position="86"/>
    </location>
</feature>
<evidence type="ECO:0000256" key="1">
    <source>
        <dbReference type="ARBA" id="ARBA00005196"/>
    </source>
</evidence>
<accession>A0A7K3SAN3</accession>
<dbReference type="UniPathway" id="UPA00034">
    <property type="reaction ID" value="UER00025"/>
</dbReference>
<dbReference type="Proteomes" id="UP000469670">
    <property type="component" value="Unassembled WGS sequence"/>
</dbReference>
<comment type="subcellular location">
    <subcellularLocation>
        <location evidence="8">Cytoplasm</location>
    </subcellularLocation>
</comment>
<comment type="catalytic activity">
    <reaction evidence="7 8">
        <text>(2S,6S)-2,6-diaminopimelate = meso-2,6-diaminopimelate</text>
        <dbReference type="Rhea" id="RHEA:15393"/>
        <dbReference type="ChEBI" id="CHEBI:57609"/>
        <dbReference type="ChEBI" id="CHEBI:57791"/>
        <dbReference type="EC" id="5.1.1.7"/>
    </reaction>
</comment>
<feature type="binding site" evidence="8">
    <location>
        <begin position="221"/>
        <end position="222"/>
    </location>
    <ligand>
        <name>substrate</name>
    </ligand>
</feature>
<dbReference type="PANTHER" id="PTHR31689:SF0">
    <property type="entry name" value="DIAMINOPIMELATE EPIMERASE"/>
    <property type="match status" value="1"/>
</dbReference>
<dbReference type="GO" id="GO:0009089">
    <property type="term" value="P:lysine biosynthetic process via diaminopimelate"/>
    <property type="evidence" value="ECO:0007669"/>
    <property type="project" value="UniProtKB-UniRule"/>
</dbReference>
<dbReference type="PROSITE" id="PS01326">
    <property type="entry name" value="DAP_EPIMERASE"/>
    <property type="match status" value="1"/>
</dbReference>
<reference evidence="10 11" key="1">
    <citation type="submission" date="2020-01" db="EMBL/GenBank/DDBJ databases">
        <title>Insect and environment-associated Actinomycetes.</title>
        <authorList>
            <person name="Currrie C."/>
            <person name="Chevrette M."/>
            <person name="Carlson C."/>
            <person name="Stubbendieck R."/>
            <person name="Wendt-Pienkowski E."/>
        </authorList>
    </citation>
    <scope>NUCLEOTIDE SEQUENCE [LARGE SCALE GENOMIC DNA]</scope>
    <source>
        <strain evidence="10 11">SID7590</strain>
    </source>
</reference>
<evidence type="ECO:0000256" key="6">
    <source>
        <dbReference type="ARBA" id="ARBA00023235"/>
    </source>
</evidence>
<keyword evidence="4 8" id="KW-0028">Amino-acid biosynthesis</keyword>
<feature type="active site" evidence="9">
    <location>
        <position position="86"/>
    </location>
</feature>
<keyword evidence="5 8" id="KW-0457">Lysine biosynthesis</keyword>
<dbReference type="RefSeq" id="WP_164209378.1">
    <property type="nucleotide sequence ID" value="NZ_JAAGMP010001851.1"/>
</dbReference>
<evidence type="ECO:0000313" key="10">
    <source>
        <dbReference type="EMBL" id="NEC24596.1"/>
    </source>
</evidence>
<dbReference type="InterPro" id="IPR001653">
    <property type="entry name" value="DAP_epimerase_DapF"/>
</dbReference>
<dbReference type="GO" id="GO:0005829">
    <property type="term" value="C:cytosol"/>
    <property type="evidence" value="ECO:0007669"/>
    <property type="project" value="TreeGrafter"/>
</dbReference>
<name>A0A7K3SAN3_9ACTN</name>
<comment type="subunit">
    <text evidence="8">Homodimer.</text>
</comment>
<evidence type="ECO:0000256" key="7">
    <source>
        <dbReference type="ARBA" id="ARBA00051712"/>
    </source>
</evidence>
<feature type="binding site" evidence="8">
    <location>
        <begin position="231"/>
        <end position="232"/>
    </location>
    <ligand>
        <name>substrate</name>
    </ligand>
</feature>
<evidence type="ECO:0000256" key="4">
    <source>
        <dbReference type="ARBA" id="ARBA00022605"/>
    </source>
</evidence>
<comment type="similarity">
    <text evidence="2 8">Belongs to the diaminopimelate epimerase family.</text>
</comment>
<feature type="site" description="Could be important to modulate the pK values of the two catalytic cysteine residues" evidence="8">
    <location>
        <position position="221"/>
    </location>
</feature>